<evidence type="ECO:0000256" key="10">
    <source>
        <dbReference type="ARBA" id="ARBA00039619"/>
    </source>
</evidence>
<dbReference type="GO" id="GO:0005615">
    <property type="term" value="C:extracellular space"/>
    <property type="evidence" value="ECO:0007669"/>
    <property type="project" value="UniProtKB-KW"/>
</dbReference>
<comment type="subcellular location">
    <subcellularLocation>
        <location evidence="1">Secreted</location>
    </subcellularLocation>
</comment>
<dbReference type="GO" id="GO:0005125">
    <property type="term" value="F:cytokine activity"/>
    <property type="evidence" value="ECO:0007669"/>
    <property type="project" value="UniProtKB-KW"/>
</dbReference>
<keyword evidence="15" id="KW-1185">Reference proteome</keyword>
<keyword evidence="5" id="KW-0413">Isomerase</keyword>
<evidence type="ECO:0000256" key="9">
    <source>
        <dbReference type="ARBA" id="ARBA00039086"/>
    </source>
</evidence>
<dbReference type="EC" id="5.3.2.1" evidence="9"/>
<dbReference type="InterPro" id="IPR014347">
    <property type="entry name" value="Tautomerase/MIF_sf"/>
</dbReference>
<sequence length="113" mass="12421">MPCFALHTNVSASQIPEDFCESMTNLLCEMTGKPTQYIAVHVIPDQLMTFGGSSDPCALATLGNIGELKDPKIAHKKIFQMVKSRLAVPSDRMYLSFQNNAPQNIGYNGRPFA</sequence>
<evidence type="ECO:0000256" key="4">
    <source>
        <dbReference type="ARBA" id="ARBA00022525"/>
    </source>
</evidence>
<evidence type="ECO:0000313" key="14">
    <source>
        <dbReference type="Ensembl" id="ENSEBUP00000015594.1"/>
    </source>
</evidence>
<dbReference type="PANTHER" id="PTHR11954:SF6">
    <property type="entry name" value="MACROPHAGE MIGRATION INHIBITORY FACTOR"/>
    <property type="match status" value="1"/>
</dbReference>
<dbReference type="Proteomes" id="UP000694388">
    <property type="component" value="Unplaced"/>
</dbReference>
<comment type="catalytic activity">
    <reaction evidence="7">
        <text>L-dopachrome = 5,6-dihydroxyindole-2-carboxylate</text>
        <dbReference type="Rhea" id="RHEA:13041"/>
        <dbReference type="ChEBI" id="CHEBI:16875"/>
        <dbReference type="ChEBI" id="CHEBI:57509"/>
        <dbReference type="EC" id="5.3.3.12"/>
    </reaction>
</comment>
<evidence type="ECO:0000256" key="5">
    <source>
        <dbReference type="ARBA" id="ARBA00023235"/>
    </source>
</evidence>
<dbReference type="GeneTree" id="ENSGT00940000155608"/>
<reference evidence="14" key="2">
    <citation type="submission" date="2025-09" db="UniProtKB">
        <authorList>
            <consortium name="Ensembl"/>
        </authorList>
    </citation>
    <scope>IDENTIFICATION</scope>
</reference>
<evidence type="ECO:0000256" key="12">
    <source>
        <dbReference type="ARBA" id="ARBA00041912"/>
    </source>
</evidence>
<evidence type="ECO:0000256" key="7">
    <source>
        <dbReference type="ARBA" id="ARBA00036823"/>
    </source>
</evidence>
<comment type="similarity">
    <text evidence="2">Belongs to the MIF family.</text>
</comment>
<dbReference type="InterPro" id="IPR001398">
    <property type="entry name" value="Macrophage_inhib_fac"/>
</dbReference>
<dbReference type="GO" id="GO:0050178">
    <property type="term" value="F:phenylpyruvate tautomerase activity"/>
    <property type="evidence" value="ECO:0007669"/>
    <property type="project" value="UniProtKB-EC"/>
</dbReference>
<dbReference type="OMA" id="CELITNI"/>
<evidence type="ECO:0000256" key="11">
    <source>
        <dbReference type="ARBA" id="ARBA00041631"/>
    </source>
</evidence>
<keyword evidence="4" id="KW-0964">Secreted</keyword>
<evidence type="ECO:0000256" key="13">
    <source>
        <dbReference type="ARBA" id="ARBA00042730"/>
    </source>
</evidence>
<dbReference type="GO" id="GO:0004167">
    <property type="term" value="F:dopachrome isomerase activity"/>
    <property type="evidence" value="ECO:0007669"/>
    <property type="project" value="UniProtKB-EC"/>
</dbReference>
<evidence type="ECO:0000256" key="6">
    <source>
        <dbReference type="ARBA" id="ARBA00036735"/>
    </source>
</evidence>
<organism evidence="14 15">
    <name type="scientific">Eptatretus burgeri</name>
    <name type="common">Inshore hagfish</name>
    <dbReference type="NCBI Taxonomy" id="7764"/>
    <lineage>
        <taxon>Eukaryota</taxon>
        <taxon>Metazoa</taxon>
        <taxon>Chordata</taxon>
        <taxon>Craniata</taxon>
        <taxon>Vertebrata</taxon>
        <taxon>Cyclostomata</taxon>
        <taxon>Myxini</taxon>
        <taxon>Myxiniformes</taxon>
        <taxon>Myxinidae</taxon>
        <taxon>Eptatretinae</taxon>
        <taxon>Eptatretus</taxon>
    </lineage>
</organism>
<evidence type="ECO:0000256" key="2">
    <source>
        <dbReference type="ARBA" id="ARBA00005851"/>
    </source>
</evidence>
<comment type="catalytic activity">
    <reaction evidence="6">
        <text>3-phenylpyruvate = enol-phenylpyruvate</text>
        <dbReference type="Rhea" id="RHEA:17097"/>
        <dbReference type="ChEBI" id="CHEBI:16815"/>
        <dbReference type="ChEBI" id="CHEBI:18005"/>
        <dbReference type="EC" id="5.3.2.1"/>
    </reaction>
</comment>
<dbReference type="PANTHER" id="PTHR11954">
    <property type="entry name" value="D-DOPACHROME DECARBOXYLASE"/>
    <property type="match status" value="1"/>
</dbReference>
<dbReference type="Ensembl" id="ENSEBUT00000016171.1">
    <property type="protein sequence ID" value="ENSEBUP00000015594.1"/>
    <property type="gene ID" value="ENSEBUG00000009818.1"/>
</dbReference>
<dbReference type="Gene3D" id="3.30.429.10">
    <property type="entry name" value="Macrophage Migration Inhibitory Factor"/>
    <property type="match status" value="1"/>
</dbReference>
<accession>A0A8C4WWJ6</accession>
<name>A0A8C4WWJ6_EPTBU</name>
<evidence type="ECO:0000313" key="15">
    <source>
        <dbReference type="Proteomes" id="UP000694388"/>
    </source>
</evidence>
<dbReference type="EC" id="5.3.3.12" evidence="8"/>
<dbReference type="Pfam" id="PF01187">
    <property type="entry name" value="MIF"/>
    <property type="match status" value="1"/>
</dbReference>
<dbReference type="AlphaFoldDB" id="A0A8C4WWJ6"/>
<proteinExistence type="inferred from homology"/>
<evidence type="ECO:0000256" key="8">
    <source>
        <dbReference type="ARBA" id="ARBA00038932"/>
    </source>
</evidence>
<keyword evidence="3" id="KW-0202">Cytokine</keyword>
<protein>
    <recommendedName>
        <fullName evidence="10">Macrophage migration inhibitory factor</fullName>
        <ecNumber evidence="9">5.3.2.1</ecNumber>
        <ecNumber evidence="8">5.3.3.12</ecNumber>
    </recommendedName>
    <alternativeName>
        <fullName evidence="13">L-dopachrome isomerase</fullName>
    </alternativeName>
    <alternativeName>
        <fullName evidence="11">L-dopachrome tautomerase</fullName>
    </alternativeName>
    <alternativeName>
        <fullName evidence="12">Phenylpyruvate tautomerase</fullName>
    </alternativeName>
</protein>
<evidence type="ECO:0000256" key="3">
    <source>
        <dbReference type="ARBA" id="ARBA00022514"/>
    </source>
</evidence>
<evidence type="ECO:0000256" key="1">
    <source>
        <dbReference type="ARBA" id="ARBA00004613"/>
    </source>
</evidence>
<dbReference type="SUPFAM" id="SSF55331">
    <property type="entry name" value="Tautomerase/MIF"/>
    <property type="match status" value="1"/>
</dbReference>
<reference evidence="14" key="1">
    <citation type="submission" date="2025-08" db="UniProtKB">
        <authorList>
            <consortium name="Ensembl"/>
        </authorList>
    </citation>
    <scope>IDENTIFICATION</scope>
</reference>